<sequence length="207" mass="24232">MSPDANMKIPDSSGKNTIDDSPRKNLKNEMVDILVKLYRKIVNSICKPKKDLGPEKAYIDKLIVELEKNLIVLRRELIYGNHWKDVKETMLESLEIWLITRWKLKSNLAIVEYEMNEKEISKVIECARQDYKEVLKPNSGDDSRTDAQLKIEADYFCWSLIWLIFNAKNPDETRIAAMKKLENIRGNEFYYLELLKFKALVKGMKGN</sequence>
<evidence type="ECO:0000256" key="1">
    <source>
        <dbReference type="SAM" id="MobiDB-lite"/>
    </source>
</evidence>
<reference evidence="2" key="1">
    <citation type="journal article" date="2012" name="Science">
        <title>Fermentation, hydrogen, and sulfur metabolism in multiple uncultivated bacterial phyla.</title>
        <authorList>
            <person name="Wrighton K.C."/>
            <person name="Thomas B.C."/>
            <person name="Sharon I."/>
            <person name="Miller C.S."/>
            <person name="Castelle C.J."/>
            <person name="VerBerkmoes N.C."/>
            <person name="Wilkins M.J."/>
            <person name="Hettich R.L."/>
            <person name="Lipton M.S."/>
            <person name="Williams K.H."/>
            <person name="Long P.E."/>
            <person name="Banfield J.F."/>
        </authorList>
    </citation>
    <scope>NUCLEOTIDE SEQUENCE [LARGE SCALE GENOMIC DNA]</scope>
</reference>
<protein>
    <submittedName>
        <fullName evidence="2">Uncharacterized protein</fullName>
    </submittedName>
</protein>
<gene>
    <name evidence="2" type="ORF">ACD_3C00128G0004</name>
</gene>
<dbReference type="EMBL" id="AMFJ01000402">
    <property type="protein sequence ID" value="EKE27923.1"/>
    <property type="molecule type" value="Genomic_DNA"/>
</dbReference>
<organism evidence="2">
    <name type="scientific">uncultured bacterium</name>
    <name type="common">gcode 4</name>
    <dbReference type="NCBI Taxonomy" id="1234023"/>
    <lineage>
        <taxon>Bacteria</taxon>
        <taxon>environmental samples</taxon>
    </lineage>
</organism>
<dbReference type="AlphaFoldDB" id="K2FY82"/>
<name>K2FY82_9BACT</name>
<comment type="caution">
    <text evidence="2">The sequence shown here is derived from an EMBL/GenBank/DDBJ whole genome shotgun (WGS) entry which is preliminary data.</text>
</comment>
<evidence type="ECO:0000313" key="2">
    <source>
        <dbReference type="EMBL" id="EKE27923.1"/>
    </source>
</evidence>
<feature type="region of interest" description="Disordered" evidence="1">
    <location>
        <begin position="1"/>
        <end position="23"/>
    </location>
</feature>
<proteinExistence type="predicted"/>
<accession>K2FY82</accession>